<reference evidence="9" key="1">
    <citation type="journal article" date="2020" name="mSystems">
        <title>Genome- and Community-Level Interaction Insights into Carbon Utilization and Element Cycling Functions of Hydrothermarchaeota in Hydrothermal Sediment.</title>
        <authorList>
            <person name="Zhou Z."/>
            <person name="Liu Y."/>
            <person name="Xu W."/>
            <person name="Pan J."/>
            <person name="Luo Z.H."/>
            <person name="Li M."/>
        </authorList>
    </citation>
    <scope>NUCLEOTIDE SEQUENCE [LARGE SCALE GENOMIC DNA]</scope>
    <source>
        <strain evidence="9">SpSt-500</strain>
    </source>
</reference>
<feature type="binding site" evidence="7">
    <location>
        <position position="490"/>
    </location>
    <ligand>
        <name>ATP</name>
        <dbReference type="ChEBI" id="CHEBI:30616"/>
    </ligand>
</feature>
<dbReference type="GO" id="GO:0004815">
    <property type="term" value="F:aspartate-tRNA ligase activity"/>
    <property type="evidence" value="ECO:0007669"/>
    <property type="project" value="UniProtKB-UniRule"/>
</dbReference>
<dbReference type="SUPFAM" id="SSF55261">
    <property type="entry name" value="GAD domain-like"/>
    <property type="match status" value="1"/>
</dbReference>
<dbReference type="CDD" id="cd04317">
    <property type="entry name" value="EcAspRS_like_N"/>
    <property type="match status" value="1"/>
</dbReference>
<dbReference type="InterPro" id="IPR002312">
    <property type="entry name" value="Asp/Asn-tRNA-synth_IIb"/>
</dbReference>
<dbReference type="Pfam" id="PF00152">
    <property type="entry name" value="tRNA-synt_2"/>
    <property type="match status" value="1"/>
</dbReference>
<dbReference type="PROSITE" id="PS50862">
    <property type="entry name" value="AA_TRNA_LIGASE_II"/>
    <property type="match status" value="1"/>
</dbReference>
<comment type="function">
    <text evidence="7">Aspartyl-tRNA synthetase with relaxed tRNA specificity since it is able to aspartylate not only its cognate tRNA(Asp) but also tRNA(Asn). Reaction proceeds in two steps: L-aspartate is first activated by ATP to form Asp-AMP and then transferred to the acceptor end of tRNA(Asp/Asn).</text>
</comment>
<dbReference type="GO" id="GO:0005737">
    <property type="term" value="C:cytoplasm"/>
    <property type="evidence" value="ECO:0007669"/>
    <property type="project" value="UniProtKB-SubCell"/>
</dbReference>
<evidence type="ECO:0000256" key="4">
    <source>
        <dbReference type="ARBA" id="ARBA00022840"/>
    </source>
</evidence>
<dbReference type="NCBIfam" id="TIGR00459">
    <property type="entry name" value="aspS_bact"/>
    <property type="match status" value="1"/>
</dbReference>
<dbReference type="EC" id="6.1.1.23" evidence="7"/>
<dbReference type="Pfam" id="PF01336">
    <property type="entry name" value="tRNA_anti-codon"/>
    <property type="match status" value="1"/>
</dbReference>
<dbReference type="Gene3D" id="2.40.50.140">
    <property type="entry name" value="Nucleic acid-binding proteins"/>
    <property type="match status" value="1"/>
</dbReference>
<dbReference type="PANTHER" id="PTHR22594:SF5">
    <property type="entry name" value="ASPARTATE--TRNA LIGASE, MITOCHONDRIAL"/>
    <property type="match status" value="1"/>
</dbReference>
<dbReference type="GO" id="GO:0006422">
    <property type="term" value="P:aspartyl-tRNA aminoacylation"/>
    <property type="evidence" value="ECO:0007669"/>
    <property type="project" value="UniProtKB-UniRule"/>
</dbReference>
<dbReference type="InterPro" id="IPR006195">
    <property type="entry name" value="aa-tRNA-synth_II"/>
</dbReference>
<sequence>MHFKRRTHTCGELREKNIGESVILHGWVDKRRDLGGVIFIELRDRYGITQVVFEPTFNKDAHHEAKDLRSEFVISVEGVVRKRPEGTENPELETGEIDVMVNKLTILNEAVTPPFPIRDDIDTHEDLRLKYRYLDLRRPKLQKNLLLRHKMYQLTRKYFDQNNFVEIETPVLMKSTPEGARDFLVPSRLHKGKFYALPQSPQTYKQILMVAGFDRYFQIVKCFRDEDLRADRQPEFTQIDVEMSFVDQQDIFEIVEGLMKIFFKEVWNKDLQLPIPRLSFDEAMERYGSDKPDLRFDLGMKNLNHIFAKTDFRVFKEAIETGGIISGLLAPGCGEYTRNQLDVLTDFVKGYGAKGLIWIRVKQSDNGLELESPTMKFFTDEEKQNLIKELGAKEGDLIFILSGSRIKTLNVAGQLRLEMARRLDLIKPDAEPKLLWVTDFPLFEWDEETKRFYAMHHPFTSPRLEDIPLMETDPSKVKARAYDLVLNGNEIAGGSIRIHNSDLQAKMFKVLGISEEEAQTKFGFLMNAFKYGAPPHGGIAFGFDRMAMIFAGENSIRDVIAFPKTASAVSLMDDSPSYVDEAQLRELHIKVR</sequence>
<dbReference type="InterPro" id="IPR004364">
    <property type="entry name" value="Aa-tRNA-synt_II"/>
</dbReference>
<evidence type="ECO:0000256" key="1">
    <source>
        <dbReference type="ARBA" id="ARBA00006303"/>
    </source>
</evidence>
<organism evidence="9">
    <name type="scientific">Ignavibacterium album</name>
    <dbReference type="NCBI Taxonomy" id="591197"/>
    <lineage>
        <taxon>Bacteria</taxon>
        <taxon>Pseudomonadati</taxon>
        <taxon>Ignavibacteriota</taxon>
        <taxon>Ignavibacteria</taxon>
        <taxon>Ignavibacteriales</taxon>
        <taxon>Ignavibacteriaceae</taxon>
        <taxon>Ignavibacterium</taxon>
    </lineage>
</organism>
<comment type="caution">
    <text evidence="7">Lacks conserved residue(s) required for the propagation of feature annotation.</text>
</comment>
<feature type="binding site" evidence="7">
    <location>
        <position position="224"/>
    </location>
    <ligand>
        <name>L-aspartate</name>
        <dbReference type="ChEBI" id="CHEBI:29991"/>
    </ligand>
</feature>
<feature type="binding site" evidence="7">
    <location>
        <position position="233"/>
    </location>
    <ligand>
        <name>ATP</name>
        <dbReference type="ChEBI" id="CHEBI:30616"/>
    </ligand>
</feature>
<dbReference type="GO" id="GO:0003676">
    <property type="term" value="F:nucleic acid binding"/>
    <property type="evidence" value="ECO:0007669"/>
    <property type="project" value="InterPro"/>
</dbReference>
<comment type="similarity">
    <text evidence="1 7">Belongs to the class-II aminoacyl-tRNA synthetase family. Type 1 subfamily.</text>
</comment>
<dbReference type="Gene3D" id="3.30.1360.30">
    <property type="entry name" value="GAD-like domain"/>
    <property type="match status" value="1"/>
</dbReference>
<dbReference type="InterPro" id="IPR004115">
    <property type="entry name" value="GAD-like_sf"/>
</dbReference>
<feature type="region of interest" description="Aspartate" evidence="7">
    <location>
        <begin position="202"/>
        <end position="205"/>
    </location>
</feature>
<dbReference type="PRINTS" id="PR01042">
    <property type="entry name" value="TRNASYNTHASP"/>
</dbReference>
<gene>
    <name evidence="7 9" type="primary">aspS</name>
    <name evidence="9" type="ORF">ENS56_14195</name>
</gene>
<dbReference type="AlphaFoldDB" id="A0A832LJJ2"/>
<feature type="binding site" evidence="7">
    <location>
        <begin position="542"/>
        <end position="545"/>
    </location>
    <ligand>
        <name>ATP</name>
        <dbReference type="ChEBI" id="CHEBI:30616"/>
    </ligand>
</feature>
<dbReference type="InterPro" id="IPR045864">
    <property type="entry name" value="aa-tRNA-synth_II/BPL/LPL"/>
</dbReference>
<dbReference type="SUPFAM" id="SSF50249">
    <property type="entry name" value="Nucleic acid-binding proteins"/>
    <property type="match status" value="1"/>
</dbReference>
<feature type="binding site" evidence="7">
    <location>
        <position position="497"/>
    </location>
    <ligand>
        <name>L-aspartate</name>
        <dbReference type="ChEBI" id="CHEBI:29991"/>
    </ligand>
</feature>
<keyword evidence="6 7" id="KW-0030">Aminoacyl-tRNA synthetase</keyword>
<keyword evidence="7" id="KW-0963">Cytoplasm</keyword>
<evidence type="ECO:0000256" key="5">
    <source>
        <dbReference type="ARBA" id="ARBA00022917"/>
    </source>
</evidence>
<evidence type="ECO:0000256" key="6">
    <source>
        <dbReference type="ARBA" id="ARBA00023146"/>
    </source>
</evidence>
<dbReference type="EMBL" id="DSVI01000026">
    <property type="protein sequence ID" value="HGT49184.1"/>
    <property type="molecule type" value="Genomic_DNA"/>
</dbReference>
<evidence type="ECO:0000256" key="2">
    <source>
        <dbReference type="ARBA" id="ARBA00022598"/>
    </source>
</evidence>
<keyword evidence="4 7" id="KW-0067">ATP-binding</keyword>
<keyword evidence="3 7" id="KW-0547">Nucleotide-binding</keyword>
<dbReference type="GO" id="GO:0050560">
    <property type="term" value="F:aspartate-tRNA(Asn) ligase activity"/>
    <property type="evidence" value="ECO:0007669"/>
    <property type="project" value="UniProtKB-EC"/>
</dbReference>
<comment type="caution">
    <text evidence="9">The sequence shown here is derived from an EMBL/GenBank/DDBJ whole genome shotgun (WGS) entry which is preliminary data.</text>
</comment>
<dbReference type="CDD" id="cd00777">
    <property type="entry name" value="AspRS_core"/>
    <property type="match status" value="1"/>
</dbReference>
<comment type="catalytic activity">
    <reaction evidence="7">
        <text>tRNA(Asx) + L-aspartate + ATP = L-aspartyl-tRNA(Asx) + AMP + diphosphate</text>
        <dbReference type="Rhea" id="RHEA:18349"/>
        <dbReference type="Rhea" id="RHEA-COMP:9710"/>
        <dbReference type="Rhea" id="RHEA-COMP:9711"/>
        <dbReference type="ChEBI" id="CHEBI:29991"/>
        <dbReference type="ChEBI" id="CHEBI:30616"/>
        <dbReference type="ChEBI" id="CHEBI:33019"/>
        <dbReference type="ChEBI" id="CHEBI:78442"/>
        <dbReference type="ChEBI" id="CHEBI:78516"/>
        <dbReference type="ChEBI" id="CHEBI:456215"/>
        <dbReference type="EC" id="6.1.1.23"/>
    </reaction>
</comment>
<dbReference type="NCBIfam" id="NF001750">
    <property type="entry name" value="PRK00476.1"/>
    <property type="match status" value="1"/>
</dbReference>
<keyword evidence="5 7" id="KW-0648">Protein biosynthesis</keyword>
<dbReference type="InterPro" id="IPR004365">
    <property type="entry name" value="NA-bd_OB_tRNA"/>
</dbReference>
<feature type="site" description="Important for tRNA non-discrimination" evidence="7">
    <location>
        <position position="86"/>
    </location>
</feature>
<dbReference type="InterPro" id="IPR004524">
    <property type="entry name" value="Asp-tRNA-ligase_1"/>
</dbReference>
<dbReference type="SUPFAM" id="SSF55681">
    <property type="entry name" value="Class II aaRS and biotin synthetases"/>
    <property type="match status" value="1"/>
</dbReference>
<name>A0A832LJJ2_9BACT</name>
<dbReference type="PANTHER" id="PTHR22594">
    <property type="entry name" value="ASPARTYL/LYSYL-TRNA SYNTHETASE"/>
    <property type="match status" value="1"/>
</dbReference>
<comment type="subunit">
    <text evidence="7">Homodimer.</text>
</comment>
<feature type="binding site" evidence="7">
    <location>
        <position position="456"/>
    </location>
    <ligand>
        <name>L-aspartate</name>
        <dbReference type="ChEBI" id="CHEBI:29991"/>
    </ligand>
</feature>
<keyword evidence="2 7" id="KW-0436">Ligase</keyword>
<evidence type="ECO:0000313" key="9">
    <source>
        <dbReference type="EMBL" id="HGT49184.1"/>
    </source>
</evidence>
<dbReference type="InterPro" id="IPR029351">
    <property type="entry name" value="GAD_dom"/>
</dbReference>
<dbReference type="InterPro" id="IPR047089">
    <property type="entry name" value="Asp-tRNA-ligase_1_N"/>
</dbReference>
<dbReference type="HAMAP" id="MF_00044">
    <property type="entry name" value="Asp_tRNA_synth_type1"/>
    <property type="match status" value="1"/>
</dbReference>
<evidence type="ECO:0000259" key="8">
    <source>
        <dbReference type="PROSITE" id="PS50862"/>
    </source>
</evidence>
<dbReference type="InterPro" id="IPR047090">
    <property type="entry name" value="AspRS_core"/>
</dbReference>
<dbReference type="GO" id="GO:0005524">
    <property type="term" value="F:ATP binding"/>
    <property type="evidence" value="ECO:0007669"/>
    <property type="project" value="UniProtKB-UniRule"/>
</dbReference>
<proteinExistence type="inferred from homology"/>
<dbReference type="Pfam" id="PF02938">
    <property type="entry name" value="GAD"/>
    <property type="match status" value="1"/>
</dbReference>
<feature type="binding site" evidence="7">
    <location>
        <begin position="224"/>
        <end position="226"/>
    </location>
    <ligand>
        <name>ATP</name>
        <dbReference type="ChEBI" id="CHEBI:30616"/>
    </ligand>
</feature>
<evidence type="ECO:0000256" key="3">
    <source>
        <dbReference type="ARBA" id="ARBA00022741"/>
    </source>
</evidence>
<comment type="subcellular location">
    <subcellularLocation>
        <location evidence="7">Cytoplasm</location>
    </subcellularLocation>
</comment>
<accession>A0A832LJJ2</accession>
<dbReference type="Gene3D" id="3.30.930.10">
    <property type="entry name" value="Bira Bifunctional Protein, Domain 2"/>
    <property type="match status" value="1"/>
</dbReference>
<feature type="binding site" evidence="7">
    <location>
        <position position="178"/>
    </location>
    <ligand>
        <name>L-aspartate</name>
        <dbReference type="ChEBI" id="CHEBI:29991"/>
    </ligand>
</feature>
<protein>
    <recommendedName>
        <fullName evidence="7">Aspartate--tRNA(Asp/Asn) ligase</fullName>
        <ecNumber evidence="7">6.1.1.23</ecNumber>
    </recommendedName>
    <alternativeName>
        <fullName evidence="7">Aspartyl-tRNA synthetase</fullName>
        <shortName evidence="7">AspRS</shortName>
    </alternativeName>
    <alternativeName>
        <fullName evidence="7">Non-discriminating aspartyl-tRNA synthetase</fullName>
        <shortName evidence="7">ND-AspRS</shortName>
    </alternativeName>
</protein>
<dbReference type="InterPro" id="IPR012340">
    <property type="entry name" value="NA-bd_OB-fold"/>
</dbReference>
<evidence type="ECO:0000256" key="7">
    <source>
        <dbReference type="HAMAP-Rule" id="MF_00044"/>
    </source>
</evidence>
<feature type="domain" description="Aminoacyl-transfer RNA synthetases class-II family profile" evidence="8">
    <location>
        <begin position="147"/>
        <end position="563"/>
    </location>
</feature>